<evidence type="ECO:0000313" key="3">
    <source>
        <dbReference type="Proteomes" id="UP001138540"/>
    </source>
</evidence>
<dbReference type="Proteomes" id="UP001138540">
    <property type="component" value="Unassembled WGS sequence"/>
</dbReference>
<organism evidence="2 3">
    <name type="scientific">Sphingobium lignivorans</name>
    <dbReference type="NCBI Taxonomy" id="2735886"/>
    <lineage>
        <taxon>Bacteria</taxon>
        <taxon>Pseudomonadati</taxon>
        <taxon>Pseudomonadota</taxon>
        <taxon>Alphaproteobacteria</taxon>
        <taxon>Sphingomonadales</taxon>
        <taxon>Sphingomonadaceae</taxon>
        <taxon>Sphingobium</taxon>
    </lineage>
</organism>
<name>A0ABR6NCZ1_9SPHN</name>
<protein>
    <submittedName>
        <fullName evidence="2">Uncharacterized protein</fullName>
    </submittedName>
</protein>
<keyword evidence="3" id="KW-1185">Reference proteome</keyword>
<evidence type="ECO:0000256" key="1">
    <source>
        <dbReference type="SAM" id="Phobius"/>
    </source>
</evidence>
<gene>
    <name evidence="2" type="ORF">HNP60_000357</name>
</gene>
<reference evidence="2 3" key="1">
    <citation type="submission" date="2020-08" db="EMBL/GenBank/DDBJ databases">
        <title>Exploring microbial biodiversity for novel pathways involved in the catabolism of aromatic compounds derived from lignin.</title>
        <authorList>
            <person name="Elkins J."/>
        </authorList>
    </citation>
    <scope>NUCLEOTIDE SEQUENCE [LARGE SCALE GENOMIC DNA]</scope>
    <source>
        <strain evidence="2 3">B1D3A</strain>
    </source>
</reference>
<keyword evidence="1" id="KW-0472">Membrane</keyword>
<comment type="caution">
    <text evidence="2">The sequence shown here is derived from an EMBL/GenBank/DDBJ whole genome shotgun (WGS) entry which is preliminary data.</text>
</comment>
<accession>A0ABR6NCZ1</accession>
<keyword evidence="1" id="KW-1133">Transmembrane helix</keyword>
<proteinExistence type="predicted"/>
<dbReference type="EMBL" id="JACHKA010000001">
    <property type="protein sequence ID" value="MBB5984383.1"/>
    <property type="molecule type" value="Genomic_DNA"/>
</dbReference>
<sequence length="34" mass="3777">MEHLAQWPVIVFIGMTVAFTITMLAVTVLDKTKA</sequence>
<keyword evidence="1" id="KW-0812">Transmembrane</keyword>
<evidence type="ECO:0000313" key="2">
    <source>
        <dbReference type="EMBL" id="MBB5984383.1"/>
    </source>
</evidence>
<feature type="transmembrane region" description="Helical" evidence="1">
    <location>
        <begin position="6"/>
        <end position="29"/>
    </location>
</feature>